<organism evidence="1 2">
    <name type="scientific">Gossypium gossypioides</name>
    <name type="common">Mexican cotton</name>
    <name type="synonym">Selera gossypioides</name>
    <dbReference type="NCBI Taxonomy" id="34282"/>
    <lineage>
        <taxon>Eukaryota</taxon>
        <taxon>Viridiplantae</taxon>
        <taxon>Streptophyta</taxon>
        <taxon>Embryophyta</taxon>
        <taxon>Tracheophyta</taxon>
        <taxon>Spermatophyta</taxon>
        <taxon>Magnoliopsida</taxon>
        <taxon>eudicotyledons</taxon>
        <taxon>Gunneridae</taxon>
        <taxon>Pentapetalae</taxon>
        <taxon>rosids</taxon>
        <taxon>malvids</taxon>
        <taxon>Malvales</taxon>
        <taxon>Malvaceae</taxon>
        <taxon>Malvoideae</taxon>
        <taxon>Gossypium</taxon>
    </lineage>
</organism>
<dbReference type="OrthoDB" id="10427270at2759"/>
<sequence>MHAFTSALILPMPLPSTILISSINWVFKLLSTFHQFLHQVSSALSQMGFTMTKKSGFDQYLLIPRKKKPFRINMNSLWNEWEDLPFIPRGKVTLR</sequence>
<dbReference type="EMBL" id="JABEZY010000009">
    <property type="protein sequence ID" value="MBA0744950.1"/>
    <property type="molecule type" value="Genomic_DNA"/>
</dbReference>
<keyword evidence="2" id="KW-1185">Reference proteome</keyword>
<evidence type="ECO:0000313" key="1">
    <source>
        <dbReference type="EMBL" id="MBA0744950.1"/>
    </source>
</evidence>
<protein>
    <submittedName>
        <fullName evidence="1">Uncharacterized protein</fullName>
    </submittedName>
</protein>
<gene>
    <name evidence="1" type="ORF">Gogos_007548</name>
</gene>
<proteinExistence type="predicted"/>
<dbReference type="Proteomes" id="UP000593579">
    <property type="component" value="Unassembled WGS sequence"/>
</dbReference>
<dbReference type="AlphaFoldDB" id="A0A7J9C8W9"/>
<reference evidence="1 2" key="1">
    <citation type="journal article" date="2019" name="Genome Biol. Evol.">
        <title>Insights into the evolution of the New World diploid cottons (Gossypium, subgenus Houzingenia) based on genome sequencing.</title>
        <authorList>
            <person name="Grover C.E."/>
            <person name="Arick M.A. 2nd"/>
            <person name="Thrash A."/>
            <person name="Conover J.L."/>
            <person name="Sanders W.S."/>
            <person name="Peterson D.G."/>
            <person name="Frelichowski J.E."/>
            <person name="Scheffler J.A."/>
            <person name="Scheffler B.E."/>
            <person name="Wendel J.F."/>
        </authorList>
    </citation>
    <scope>NUCLEOTIDE SEQUENCE [LARGE SCALE GENOMIC DNA]</scope>
    <source>
        <strain evidence="1">5</strain>
        <tissue evidence="1">Leaf</tissue>
    </source>
</reference>
<name>A0A7J9C8W9_GOSGO</name>
<comment type="caution">
    <text evidence="1">The sequence shown here is derived from an EMBL/GenBank/DDBJ whole genome shotgun (WGS) entry which is preliminary data.</text>
</comment>
<accession>A0A7J9C8W9</accession>
<evidence type="ECO:0000313" key="2">
    <source>
        <dbReference type="Proteomes" id="UP000593579"/>
    </source>
</evidence>